<reference evidence="1" key="1">
    <citation type="journal article" date="2017" name="Front. Microbiol.">
        <title>Evolution of Anabaenopeptin Peptide Structural Variability in the Cyanobacterium Planktothrix.</title>
        <authorList>
            <person name="Entfellner E."/>
            <person name="Frei M."/>
            <person name="Christiansen G."/>
            <person name="Deng L."/>
            <person name="Blom J."/>
            <person name="Kurmayer R."/>
        </authorList>
    </citation>
    <scope>NUCLEOTIDE SEQUENCE</scope>
    <source>
        <strain evidence="1">No758</strain>
    </source>
</reference>
<dbReference type="AlphaFoldDB" id="A0A1U9WXT0"/>
<sequence length="297" mass="35189">MKLRLSQFNHQVKTSFINPMTDDFQSLLAQIQQEHYRDLYDPEANSTVSLSDVVNKVLEGFKVGNSTICHLRYLWMTLILTLAVEPTLEYYYPNDFLTKDIITSLELWIINFYKSNTIDKKYKNNLINDWYNKVIEHYDSLPYPEVVSFQVIYEAIDVFQNAIRVFDYDQAKEALLEILEDCLEGYAIFPGSEGRRDLFDWWLLEVVPASWNLSPIKSFYVVDKLINQDQITIHQKKSLEKVSKMLESKLLENSDILRDSDNKYKFDQFFHNFSSSYDILKKYDNHTLVNDYVLRIK</sequence>
<accession>A0A1U9WXT0</accession>
<gene>
    <name evidence="1" type="primary">N758_0890</name>
</gene>
<organism evidence="1">
    <name type="scientific">Planktothrix agardhii No758</name>
    <dbReference type="NCBI Taxonomy" id="1964479"/>
    <lineage>
        <taxon>Bacteria</taxon>
        <taxon>Bacillati</taxon>
        <taxon>Cyanobacteriota</taxon>
        <taxon>Cyanophyceae</taxon>
        <taxon>Oscillatoriophycideae</taxon>
        <taxon>Oscillatoriales</taxon>
        <taxon>Microcoleaceae</taxon>
        <taxon>Planktothrix</taxon>
    </lineage>
</organism>
<dbReference type="EMBL" id="KU665241">
    <property type="protein sequence ID" value="AQY61060.1"/>
    <property type="molecule type" value="Genomic_DNA"/>
</dbReference>
<proteinExistence type="predicted"/>
<protein>
    <submittedName>
        <fullName evidence="1">Uncharacterized protein</fullName>
    </submittedName>
</protein>
<evidence type="ECO:0000313" key="1">
    <source>
        <dbReference type="EMBL" id="AQY61060.1"/>
    </source>
</evidence>
<name>A0A1U9WXT0_PLAAG</name>